<gene>
    <name evidence="1" type="ORF">SAMN05192530_11442</name>
</gene>
<sequence>MHFGPRDVLVALSLDFNDRMQAASVEETVTSIERAIKRAHPEVTRVFIEAQSFDAHRRSIERAKQIAASETAGQSV</sequence>
<dbReference type="STRING" id="1166073.SAMN05192530_11442"/>
<name>A0A1H0MKI3_9HYPH</name>
<dbReference type="EMBL" id="FNIT01000014">
    <property type="protein sequence ID" value="SDO80864.1"/>
    <property type="molecule type" value="Genomic_DNA"/>
</dbReference>
<proteinExistence type="predicted"/>
<protein>
    <submittedName>
        <fullName evidence="1">Uncharacterized protein</fullName>
    </submittedName>
</protein>
<dbReference type="Proteomes" id="UP000198793">
    <property type="component" value="Unassembled WGS sequence"/>
</dbReference>
<organism evidence="1 2">
    <name type="scientific">Aureimonas jatrophae</name>
    <dbReference type="NCBI Taxonomy" id="1166073"/>
    <lineage>
        <taxon>Bacteria</taxon>
        <taxon>Pseudomonadati</taxon>
        <taxon>Pseudomonadota</taxon>
        <taxon>Alphaproteobacteria</taxon>
        <taxon>Hyphomicrobiales</taxon>
        <taxon>Aurantimonadaceae</taxon>
        <taxon>Aureimonas</taxon>
    </lineage>
</organism>
<evidence type="ECO:0000313" key="2">
    <source>
        <dbReference type="Proteomes" id="UP000198793"/>
    </source>
</evidence>
<dbReference type="AlphaFoldDB" id="A0A1H0MKI3"/>
<dbReference type="InterPro" id="IPR036837">
    <property type="entry name" value="Cation_efflux_CTD_sf"/>
</dbReference>
<keyword evidence="2" id="KW-1185">Reference proteome</keyword>
<accession>A0A1H0MKI3</accession>
<reference evidence="1 2" key="1">
    <citation type="submission" date="2016-10" db="EMBL/GenBank/DDBJ databases">
        <authorList>
            <person name="de Groot N.N."/>
        </authorList>
    </citation>
    <scope>NUCLEOTIDE SEQUENCE [LARGE SCALE GENOMIC DNA]</scope>
    <source>
        <strain evidence="2">L7-484,KACC 16230,DSM 25025</strain>
    </source>
</reference>
<dbReference type="SUPFAM" id="SSF160240">
    <property type="entry name" value="Cation efflux protein cytoplasmic domain-like"/>
    <property type="match status" value="1"/>
</dbReference>
<evidence type="ECO:0000313" key="1">
    <source>
        <dbReference type="EMBL" id="SDO80864.1"/>
    </source>
</evidence>